<reference evidence="2" key="1">
    <citation type="submission" date="2021-03" db="EMBL/GenBank/DDBJ databases">
        <title>Draft genome sequence of rust myrtle Austropuccinia psidii MF-1, a brazilian biotype.</title>
        <authorList>
            <person name="Quecine M.C."/>
            <person name="Pachon D.M.R."/>
            <person name="Bonatelli M.L."/>
            <person name="Correr F.H."/>
            <person name="Franceschini L.M."/>
            <person name="Leite T.F."/>
            <person name="Margarido G.R.A."/>
            <person name="Almeida C.A."/>
            <person name="Ferrarezi J.A."/>
            <person name="Labate C.A."/>
        </authorList>
    </citation>
    <scope>NUCLEOTIDE SEQUENCE</scope>
    <source>
        <strain evidence="2">MF-1</strain>
    </source>
</reference>
<dbReference type="Proteomes" id="UP000765509">
    <property type="component" value="Unassembled WGS sequence"/>
</dbReference>
<proteinExistence type="predicted"/>
<gene>
    <name evidence="2" type="ORF">O181_026895</name>
</gene>
<keyword evidence="3" id="KW-1185">Reference proteome</keyword>
<name>A0A9Q3H2M8_9BASI</name>
<evidence type="ECO:0000256" key="1">
    <source>
        <dbReference type="SAM" id="MobiDB-lite"/>
    </source>
</evidence>
<feature type="compositionally biased region" description="Polar residues" evidence="1">
    <location>
        <begin position="105"/>
        <end position="130"/>
    </location>
</feature>
<dbReference type="EMBL" id="AVOT02009023">
    <property type="protein sequence ID" value="MBW0487180.1"/>
    <property type="molecule type" value="Genomic_DNA"/>
</dbReference>
<feature type="region of interest" description="Disordered" evidence="1">
    <location>
        <begin position="105"/>
        <end position="196"/>
    </location>
</feature>
<evidence type="ECO:0000313" key="3">
    <source>
        <dbReference type="Proteomes" id="UP000765509"/>
    </source>
</evidence>
<accession>A0A9Q3H2M8</accession>
<protein>
    <submittedName>
        <fullName evidence="2">Uncharacterized protein</fullName>
    </submittedName>
</protein>
<feature type="compositionally biased region" description="Low complexity" evidence="1">
    <location>
        <begin position="135"/>
        <end position="148"/>
    </location>
</feature>
<dbReference type="AlphaFoldDB" id="A0A9Q3H2M8"/>
<organism evidence="2 3">
    <name type="scientific">Austropuccinia psidii MF-1</name>
    <dbReference type="NCBI Taxonomy" id="1389203"/>
    <lineage>
        <taxon>Eukaryota</taxon>
        <taxon>Fungi</taxon>
        <taxon>Dikarya</taxon>
        <taxon>Basidiomycota</taxon>
        <taxon>Pucciniomycotina</taxon>
        <taxon>Pucciniomycetes</taxon>
        <taxon>Pucciniales</taxon>
        <taxon>Sphaerophragmiaceae</taxon>
        <taxon>Austropuccinia</taxon>
    </lineage>
</organism>
<comment type="caution">
    <text evidence="2">The sequence shown here is derived from an EMBL/GenBank/DDBJ whole genome shotgun (WGS) entry which is preliminary data.</text>
</comment>
<feature type="compositionally biased region" description="Polar residues" evidence="1">
    <location>
        <begin position="176"/>
        <end position="188"/>
    </location>
</feature>
<feature type="compositionally biased region" description="Pro residues" evidence="1">
    <location>
        <begin position="162"/>
        <end position="174"/>
    </location>
</feature>
<evidence type="ECO:0000313" key="2">
    <source>
        <dbReference type="EMBL" id="MBW0487180.1"/>
    </source>
</evidence>
<sequence>MSSKLTPLTQSFSYAPPPSVLYGSGAYSLLGSLCSMHFSGCFDPIEAYDGYKAVEFLDPACTGCLTRVKRIRRIYNSPTNPDGDGSYQLDGEYVEAVDQTIGQIQNSSLSHPPSGTFQSQIIPSNSTNFQPRLASVPSSIHQSSPHPSTARPPALASAMRPSPFPQYRPSPIPPFSNLQSVASMSNQSRAERLPLP</sequence>